<keyword evidence="2" id="KW-1185">Reference proteome</keyword>
<gene>
    <name evidence="1" type="ORF">HPB47_027402</name>
</gene>
<dbReference type="EMBL" id="JABSTQ010009846">
    <property type="protein sequence ID" value="KAG0425424.1"/>
    <property type="molecule type" value="Genomic_DNA"/>
</dbReference>
<accession>A0AC60PY05</accession>
<name>A0AC60PY05_IXOPE</name>
<organism evidence="1 2">
    <name type="scientific">Ixodes persulcatus</name>
    <name type="common">Taiga tick</name>
    <dbReference type="NCBI Taxonomy" id="34615"/>
    <lineage>
        <taxon>Eukaryota</taxon>
        <taxon>Metazoa</taxon>
        <taxon>Ecdysozoa</taxon>
        <taxon>Arthropoda</taxon>
        <taxon>Chelicerata</taxon>
        <taxon>Arachnida</taxon>
        <taxon>Acari</taxon>
        <taxon>Parasitiformes</taxon>
        <taxon>Ixodida</taxon>
        <taxon>Ixodoidea</taxon>
        <taxon>Ixodidae</taxon>
        <taxon>Ixodinae</taxon>
        <taxon>Ixodes</taxon>
    </lineage>
</organism>
<protein>
    <submittedName>
        <fullName evidence="1">Uncharacterized protein</fullName>
    </submittedName>
</protein>
<evidence type="ECO:0000313" key="1">
    <source>
        <dbReference type="EMBL" id="KAG0425424.1"/>
    </source>
</evidence>
<comment type="caution">
    <text evidence="1">The sequence shown here is derived from an EMBL/GenBank/DDBJ whole genome shotgun (WGS) entry which is preliminary data.</text>
</comment>
<dbReference type="Proteomes" id="UP000805193">
    <property type="component" value="Unassembled WGS sequence"/>
</dbReference>
<reference evidence="1 2" key="1">
    <citation type="journal article" date="2020" name="Cell">
        <title>Large-Scale Comparative Analyses of Tick Genomes Elucidate Their Genetic Diversity and Vector Capacities.</title>
        <authorList>
            <consortium name="Tick Genome and Microbiome Consortium (TIGMIC)"/>
            <person name="Jia N."/>
            <person name="Wang J."/>
            <person name="Shi W."/>
            <person name="Du L."/>
            <person name="Sun Y."/>
            <person name="Zhan W."/>
            <person name="Jiang J.F."/>
            <person name="Wang Q."/>
            <person name="Zhang B."/>
            <person name="Ji P."/>
            <person name="Bell-Sakyi L."/>
            <person name="Cui X.M."/>
            <person name="Yuan T.T."/>
            <person name="Jiang B.G."/>
            <person name="Yang W.F."/>
            <person name="Lam T.T."/>
            <person name="Chang Q.C."/>
            <person name="Ding S.J."/>
            <person name="Wang X.J."/>
            <person name="Zhu J.G."/>
            <person name="Ruan X.D."/>
            <person name="Zhao L."/>
            <person name="Wei J.T."/>
            <person name="Ye R.Z."/>
            <person name="Que T.C."/>
            <person name="Du C.H."/>
            <person name="Zhou Y.H."/>
            <person name="Cheng J.X."/>
            <person name="Dai P.F."/>
            <person name="Guo W.B."/>
            <person name="Han X.H."/>
            <person name="Huang E.J."/>
            <person name="Li L.F."/>
            <person name="Wei W."/>
            <person name="Gao Y.C."/>
            <person name="Liu J.Z."/>
            <person name="Shao H.Z."/>
            <person name="Wang X."/>
            <person name="Wang C.C."/>
            <person name="Yang T.C."/>
            <person name="Huo Q.B."/>
            <person name="Li W."/>
            <person name="Chen H.Y."/>
            <person name="Chen S.E."/>
            <person name="Zhou L.G."/>
            <person name="Ni X.B."/>
            <person name="Tian J.H."/>
            <person name="Sheng Y."/>
            <person name="Liu T."/>
            <person name="Pan Y.S."/>
            <person name="Xia L.Y."/>
            <person name="Li J."/>
            <person name="Zhao F."/>
            <person name="Cao W.C."/>
        </authorList>
    </citation>
    <scope>NUCLEOTIDE SEQUENCE [LARGE SCALE GENOMIC DNA]</scope>
    <source>
        <strain evidence="1">Iper-2018</strain>
    </source>
</reference>
<sequence length="1159" mass="127905">MNCELGDSEVWLYNTSSESAAGDQAGEQQEAEGLGEPSSREDRAGGAEPQAPLPPQRRYFLSVSRVSYGRETKVRTTGVAALTEEEDTPTHLLAVHGLRGAWTKHNRDVVFGLFDSYVGAKLLRRNLSTDALRGFRVDAQPLASPEMRPSPRPARRGASPAVSMLQQLVSESSGPRTVYTEDVEGPGTEEEQLHGVAACQANDVLHKNWLVELVNSQVMLRGCETSGYVIVSAAKAQILQRLHSPVWKENTLVSKTTWVGSLDFMQYYATVDVGERGPSEDGVVWLTLDNIEERASTVINDLPDLVGSGQGVGGVVSNTVGGASDPNTAPLQLQRIISRCGCQFFYASYGENIDPDGLEEVPPLPDEEEEEPWGREAAVDAFTLTHHDLEVCSNPLQYAMVLDLVNNLLLYVEPRRREANERLQRMRFRLQLSAGEDHRTPILQLQDQVRSLLSMQRHLEREAYQVQRSLNDDPGNPDLEADLAHLEHEIHECKEKLSASSKELAMIISCYRETQVAALKTHQRASSLDQEVSVVRRAEVCFKHAHWRLTDVDGQLGIADLVLSNFLREEEGRMEEEEKKGEEARSTGGVDEEGGGEVGGISVKEHLEVNLVPITIGLTHAFTRRMLRFFFLTRDTGLSSSDKSEDHLEEEPKPVTHTRRARRSQQPPASTRRHSPSSSAAVTFNNCEHRGKGLPCEGVCFGLADSNVVGHGDLQCVKSRDTVLALDRLRWLVAALWCCPPSSLHNRTCTWLDLLMVIKNDARKVLLSQAIKQKLQIKSHQQQPQQQQGSSSEDSSQPQEEDKARLLLGAKLLNGIAQSARSAPASHRLGHALPVVGKALADACRSNQWHYAKDSCYTHQQGAGNNWASGYIEHAERGLDSIMELIRRRVERCDWLDGFLPLMSLGGGTGSGLGTKVTEALSQDYPNTPLVNTVVRPFSSGEVAVQAYNAVLSLSHLQDSSDALILLNNDGLHHVASKRWAVKNASLSHLNIVAAQQLACLLQPSKTAEGLPTRIGDVPVELGCHSQLRLVTLLQVPQEPPHVAPFSCATWPGLVRSLHKMRLCRSSTDEGETLFGAPSPASWTCPRRFLGRGRTLLLADNHQGCLSFLEPLLSRAWGRFTEGAFLHHYTRHGLQVEDLADAFVRLEQTLEAYRQLSGS</sequence>
<evidence type="ECO:0000313" key="2">
    <source>
        <dbReference type="Proteomes" id="UP000805193"/>
    </source>
</evidence>
<proteinExistence type="predicted"/>